<dbReference type="InterPro" id="IPR012336">
    <property type="entry name" value="Thioredoxin-like_fold"/>
</dbReference>
<evidence type="ECO:0000313" key="3">
    <source>
        <dbReference type="EMBL" id="PZR51625.1"/>
    </source>
</evidence>
<feature type="transmembrane region" description="Helical" evidence="1">
    <location>
        <begin position="37"/>
        <end position="58"/>
    </location>
</feature>
<keyword evidence="1" id="KW-1133">Transmembrane helix</keyword>
<keyword evidence="4" id="KW-1185">Reference proteome</keyword>
<protein>
    <submittedName>
        <fullName evidence="3">Disulfide bond formation protein DsbA</fullName>
    </submittedName>
</protein>
<dbReference type="Gene3D" id="3.40.30.10">
    <property type="entry name" value="Glutaredoxin"/>
    <property type="match status" value="1"/>
</dbReference>
<organism evidence="3 4">
    <name type="scientific">Xylanimonas oleitrophica</name>
    <dbReference type="NCBI Taxonomy" id="2607479"/>
    <lineage>
        <taxon>Bacteria</taxon>
        <taxon>Bacillati</taxon>
        <taxon>Actinomycetota</taxon>
        <taxon>Actinomycetes</taxon>
        <taxon>Micrococcales</taxon>
        <taxon>Promicromonosporaceae</taxon>
        <taxon>Xylanimonas</taxon>
    </lineage>
</organism>
<reference evidence="3 4" key="1">
    <citation type="submission" date="2018-06" db="EMBL/GenBank/DDBJ databases">
        <title>Whole genome sequencing of a novel hydrocarbon degrading bacterial strain, PW21 isolated from oil contaminated produced water sample.</title>
        <authorList>
            <person name="Nagkirti P."/>
            <person name="Shaikh A."/>
            <person name="Gowdaman V."/>
            <person name="Engineer A.E."/>
            <person name="Dagar S."/>
            <person name="Dhakephalkar P.K."/>
        </authorList>
    </citation>
    <scope>NUCLEOTIDE SEQUENCE [LARGE SCALE GENOMIC DNA]</scope>
    <source>
        <strain evidence="3 4">PW21</strain>
    </source>
</reference>
<comment type="caution">
    <text evidence="3">The sequence shown here is derived from an EMBL/GenBank/DDBJ whole genome shotgun (WGS) entry which is preliminary data.</text>
</comment>
<proteinExistence type="predicted"/>
<feature type="domain" description="Thioredoxin-like fold" evidence="2">
    <location>
        <begin position="102"/>
        <end position="267"/>
    </location>
</feature>
<name>A0A2W5WUW7_9MICO</name>
<dbReference type="InterPro" id="IPR036249">
    <property type="entry name" value="Thioredoxin-like_sf"/>
</dbReference>
<dbReference type="RefSeq" id="WP_111252220.1">
    <property type="nucleotide sequence ID" value="NZ_QKWH01000019.1"/>
</dbReference>
<evidence type="ECO:0000259" key="2">
    <source>
        <dbReference type="Pfam" id="PF13462"/>
    </source>
</evidence>
<evidence type="ECO:0000256" key="1">
    <source>
        <dbReference type="SAM" id="Phobius"/>
    </source>
</evidence>
<dbReference type="AlphaFoldDB" id="A0A2W5WUW7"/>
<accession>A0A2W5WUW7</accession>
<keyword evidence="1" id="KW-0812">Transmembrane</keyword>
<evidence type="ECO:0000313" key="4">
    <source>
        <dbReference type="Proteomes" id="UP000248783"/>
    </source>
</evidence>
<keyword evidence="1" id="KW-0472">Membrane</keyword>
<dbReference type="Pfam" id="PF13462">
    <property type="entry name" value="Thioredoxin_4"/>
    <property type="match status" value="1"/>
</dbReference>
<dbReference type="EMBL" id="QKWH01000019">
    <property type="protein sequence ID" value="PZR51625.1"/>
    <property type="molecule type" value="Genomic_DNA"/>
</dbReference>
<dbReference type="Proteomes" id="UP000248783">
    <property type="component" value="Unassembled WGS sequence"/>
</dbReference>
<dbReference type="SUPFAM" id="SSF52833">
    <property type="entry name" value="Thioredoxin-like"/>
    <property type="match status" value="1"/>
</dbReference>
<gene>
    <name evidence="3" type="ORF">DNL40_15775</name>
</gene>
<sequence length="284" mass="29548">MSTNSPNLSKAQRREAARAEALALKQKQAARDRRNRIVTLGVLGVVLVALAAIVIYILGQSDTGSGPEVEDIPLSEVATVPAPARADGGIPVGTDGVAGGEGAADAPEVGVYFDYMCPICGDFEAANTASIEAMMSSGAANVVFHPVSILDRASAGTAFSTRSAAAAAWVADRAPEHFLEFHDTLFANQPAERSRGLSNREMADLAVEAGVPQDVADGIADGTAHQDYGQWVYSVTRQVTADEALANPQTGGFGTPTVTIDGERWGGDWRDPAALQQAVAEAAR</sequence>